<accession>A0A182MJK0</accession>
<keyword evidence="1" id="KW-0732">Signal</keyword>
<dbReference type="EMBL" id="AXCM01002601">
    <property type="status" value="NOT_ANNOTATED_CDS"/>
    <property type="molecule type" value="Genomic_DNA"/>
</dbReference>
<feature type="signal peptide" evidence="1">
    <location>
        <begin position="1"/>
        <end position="19"/>
    </location>
</feature>
<keyword evidence="3" id="KW-1185">Reference proteome</keyword>
<reference evidence="2" key="2">
    <citation type="submission" date="2020-05" db="UniProtKB">
        <authorList>
            <consortium name="EnsemblMetazoa"/>
        </authorList>
    </citation>
    <scope>IDENTIFICATION</scope>
    <source>
        <strain evidence="2">A-37</strain>
    </source>
</reference>
<dbReference type="AlphaFoldDB" id="A0A182MJK0"/>
<sequence>MKSIVTLFLLVVCVAQIQTGPVLSSYHTYDVNPACEHPYYSHGCLPNKYPCTRDHCYRDTYEEYPMERQNHVNYYMYNYVKPCPHEGRPYFGYPYSECSSCRSYQTEEVAVVKPDCPCQHH</sequence>
<dbReference type="VEuPathDB" id="VectorBase:ACUA019839"/>
<evidence type="ECO:0000313" key="3">
    <source>
        <dbReference type="Proteomes" id="UP000075883"/>
    </source>
</evidence>
<reference evidence="3" key="1">
    <citation type="submission" date="2013-09" db="EMBL/GenBank/DDBJ databases">
        <title>The Genome Sequence of Anopheles culicifacies species A.</title>
        <authorList>
            <consortium name="The Broad Institute Genomics Platform"/>
            <person name="Neafsey D.E."/>
            <person name="Besansky N."/>
            <person name="Howell P."/>
            <person name="Walton C."/>
            <person name="Young S.K."/>
            <person name="Zeng Q."/>
            <person name="Gargeya S."/>
            <person name="Fitzgerald M."/>
            <person name="Haas B."/>
            <person name="Abouelleil A."/>
            <person name="Allen A.W."/>
            <person name="Alvarado L."/>
            <person name="Arachchi H.M."/>
            <person name="Berlin A.M."/>
            <person name="Chapman S.B."/>
            <person name="Gainer-Dewar J."/>
            <person name="Goldberg J."/>
            <person name="Griggs A."/>
            <person name="Gujja S."/>
            <person name="Hansen M."/>
            <person name="Howarth C."/>
            <person name="Imamovic A."/>
            <person name="Ireland A."/>
            <person name="Larimer J."/>
            <person name="McCowan C."/>
            <person name="Murphy C."/>
            <person name="Pearson M."/>
            <person name="Poon T.W."/>
            <person name="Priest M."/>
            <person name="Roberts A."/>
            <person name="Saif S."/>
            <person name="Shea T."/>
            <person name="Sisk P."/>
            <person name="Sykes S."/>
            <person name="Wortman J."/>
            <person name="Nusbaum C."/>
            <person name="Birren B."/>
        </authorList>
    </citation>
    <scope>NUCLEOTIDE SEQUENCE [LARGE SCALE GENOMIC DNA]</scope>
    <source>
        <strain evidence="3">A-37</strain>
    </source>
</reference>
<evidence type="ECO:0008006" key="4">
    <source>
        <dbReference type="Google" id="ProtNLM"/>
    </source>
</evidence>
<feature type="chain" id="PRO_5008128413" description="Secreted protein" evidence="1">
    <location>
        <begin position="20"/>
        <end position="121"/>
    </location>
</feature>
<dbReference type="Proteomes" id="UP000075883">
    <property type="component" value="Unassembled WGS sequence"/>
</dbReference>
<evidence type="ECO:0000256" key="1">
    <source>
        <dbReference type="SAM" id="SignalP"/>
    </source>
</evidence>
<dbReference type="EnsemblMetazoa" id="ACUA019839-RA">
    <property type="protein sequence ID" value="ACUA019839-PA"/>
    <property type="gene ID" value="ACUA019839"/>
</dbReference>
<evidence type="ECO:0000313" key="2">
    <source>
        <dbReference type="EnsemblMetazoa" id="ACUA019839-PA"/>
    </source>
</evidence>
<name>A0A182MJK0_9DIPT</name>
<protein>
    <recommendedName>
        <fullName evidence="4">Secreted protein</fullName>
    </recommendedName>
</protein>
<organism evidence="2 3">
    <name type="scientific">Anopheles culicifacies</name>
    <dbReference type="NCBI Taxonomy" id="139723"/>
    <lineage>
        <taxon>Eukaryota</taxon>
        <taxon>Metazoa</taxon>
        <taxon>Ecdysozoa</taxon>
        <taxon>Arthropoda</taxon>
        <taxon>Hexapoda</taxon>
        <taxon>Insecta</taxon>
        <taxon>Pterygota</taxon>
        <taxon>Neoptera</taxon>
        <taxon>Endopterygota</taxon>
        <taxon>Diptera</taxon>
        <taxon>Nematocera</taxon>
        <taxon>Culicoidea</taxon>
        <taxon>Culicidae</taxon>
        <taxon>Anophelinae</taxon>
        <taxon>Anopheles</taxon>
        <taxon>culicifacies species complex</taxon>
    </lineage>
</organism>
<proteinExistence type="predicted"/>